<dbReference type="Pfam" id="PF07690">
    <property type="entry name" value="MFS_1"/>
    <property type="match status" value="1"/>
</dbReference>
<sequence length="221" mass="23049">MEAASAEDGWQPRLVKKVVACFVNHVFSIGPIYAFGVFLPFIKADLGISLSEVSAIGSTMNTAQWAGGFLAGLAIPHRTSHSSVALFGAVGAFLGLASLSIIQNPNVAHPAALLAGLCLGSSNLAGLVALNATVSAKKRATCVGLASCGTSVGTILLPHFYTLLTEAMGWRWAMRINAAASCLFLAAAAPFFRVQQEAKTEVDSCIKESDAKPKRCVVLNL</sequence>
<dbReference type="EMBL" id="CAMXCT020005224">
    <property type="protein sequence ID" value="CAL1165147.1"/>
    <property type="molecule type" value="Genomic_DNA"/>
</dbReference>
<dbReference type="GO" id="GO:0022857">
    <property type="term" value="F:transmembrane transporter activity"/>
    <property type="evidence" value="ECO:0007669"/>
    <property type="project" value="InterPro"/>
</dbReference>
<dbReference type="SUPFAM" id="SSF103473">
    <property type="entry name" value="MFS general substrate transporter"/>
    <property type="match status" value="1"/>
</dbReference>
<keyword evidence="6" id="KW-1185">Reference proteome</keyword>
<dbReference type="InterPro" id="IPR020846">
    <property type="entry name" value="MFS_dom"/>
</dbReference>
<evidence type="ECO:0000259" key="3">
    <source>
        <dbReference type="PROSITE" id="PS50850"/>
    </source>
</evidence>
<evidence type="ECO:0000313" key="6">
    <source>
        <dbReference type="Proteomes" id="UP001152797"/>
    </source>
</evidence>
<accession>A0A9P1GIN2</accession>
<dbReference type="GO" id="GO:0016020">
    <property type="term" value="C:membrane"/>
    <property type="evidence" value="ECO:0007669"/>
    <property type="project" value="UniProtKB-SubCell"/>
</dbReference>
<feature type="transmembrane region" description="Helical" evidence="2">
    <location>
        <begin position="142"/>
        <end position="160"/>
    </location>
</feature>
<dbReference type="EMBL" id="CAMXCT030005224">
    <property type="protein sequence ID" value="CAL4799084.1"/>
    <property type="molecule type" value="Genomic_DNA"/>
</dbReference>
<dbReference type="OrthoDB" id="2213137at2759"/>
<dbReference type="AlphaFoldDB" id="A0A9P1GIN2"/>
<feature type="transmembrane region" description="Helical" evidence="2">
    <location>
        <begin position="108"/>
        <end position="130"/>
    </location>
</feature>
<comment type="subcellular location">
    <subcellularLocation>
        <location evidence="1">Membrane</location>
        <topology evidence="1">Multi-pass membrane protein</topology>
    </subcellularLocation>
</comment>
<comment type="caution">
    <text evidence="4">The sequence shown here is derived from an EMBL/GenBank/DDBJ whole genome shotgun (WGS) entry which is preliminary data.</text>
</comment>
<dbReference type="PANTHER" id="PTHR11360">
    <property type="entry name" value="MONOCARBOXYLATE TRANSPORTER"/>
    <property type="match status" value="1"/>
</dbReference>
<proteinExistence type="predicted"/>
<evidence type="ECO:0000256" key="2">
    <source>
        <dbReference type="SAM" id="Phobius"/>
    </source>
</evidence>
<organism evidence="4">
    <name type="scientific">Cladocopium goreaui</name>
    <dbReference type="NCBI Taxonomy" id="2562237"/>
    <lineage>
        <taxon>Eukaryota</taxon>
        <taxon>Sar</taxon>
        <taxon>Alveolata</taxon>
        <taxon>Dinophyceae</taxon>
        <taxon>Suessiales</taxon>
        <taxon>Symbiodiniaceae</taxon>
        <taxon>Cladocopium</taxon>
    </lineage>
</organism>
<dbReference type="EMBL" id="CAMXCT010005224">
    <property type="protein sequence ID" value="CAI4011772.1"/>
    <property type="molecule type" value="Genomic_DNA"/>
</dbReference>
<dbReference type="InterPro" id="IPR011701">
    <property type="entry name" value="MFS"/>
</dbReference>
<dbReference type="InterPro" id="IPR036259">
    <property type="entry name" value="MFS_trans_sf"/>
</dbReference>
<reference evidence="5 6" key="2">
    <citation type="submission" date="2024-05" db="EMBL/GenBank/DDBJ databases">
        <authorList>
            <person name="Chen Y."/>
            <person name="Shah S."/>
            <person name="Dougan E. K."/>
            <person name="Thang M."/>
            <person name="Chan C."/>
        </authorList>
    </citation>
    <scope>NUCLEOTIDE SEQUENCE [LARGE SCALE GENOMIC DNA]</scope>
</reference>
<keyword evidence="2" id="KW-1133">Transmembrane helix</keyword>
<feature type="transmembrane region" description="Helical" evidence="2">
    <location>
        <begin position="172"/>
        <end position="192"/>
    </location>
</feature>
<feature type="transmembrane region" description="Helical" evidence="2">
    <location>
        <begin position="21"/>
        <end position="42"/>
    </location>
</feature>
<dbReference type="PANTHER" id="PTHR11360:SF284">
    <property type="entry name" value="EG:103B4.3 PROTEIN-RELATED"/>
    <property type="match status" value="1"/>
</dbReference>
<feature type="transmembrane region" description="Helical" evidence="2">
    <location>
        <begin position="54"/>
        <end position="75"/>
    </location>
</feature>
<evidence type="ECO:0000256" key="1">
    <source>
        <dbReference type="ARBA" id="ARBA00004141"/>
    </source>
</evidence>
<keyword evidence="2" id="KW-0472">Membrane</keyword>
<keyword evidence="2" id="KW-0812">Transmembrane</keyword>
<gene>
    <name evidence="4" type="ORF">C1SCF055_LOCUS36901</name>
</gene>
<protein>
    <submittedName>
        <fullName evidence="5">Monocarboxylate transporter 2</fullName>
    </submittedName>
</protein>
<evidence type="ECO:0000313" key="5">
    <source>
        <dbReference type="EMBL" id="CAL4799084.1"/>
    </source>
</evidence>
<dbReference type="Gene3D" id="1.20.1250.20">
    <property type="entry name" value="MFS general substrate transporter like domains"/>
    <property type="match status" value="1"/>
</dbReference>
<feature type="transmembrane region" description="Helical" evidence="2">
    <location>
        <begin position="84"/>
        <end position="102"/>
    </location>
</feature>
<feature type="domain" description="Major facilitator superfamily (MFS) profile" evidence="3">
    <location>
        <begin position="14"/>
        <end position="221"/>
    </location>
</feature>
<dbReference type="InterPro" id="IPR050327">
    <property type="entry name" value="Proton-linked_MCT"/>
</dbReference>
<name>A0A9P1GIN2_9DINO</name>
<evidence type="ECO:0000313" key="4">
    <source>
        <dbReference type="EMBL" id="CAI4011772.1"/>
    </source>
</evidence>
<reference evidence="4" key="1">
    <citation type="submission" date="2022-10" db="EMBL/GenBank/DDBJ databases">
        <authorList>
            <person name="Chen Y."/>
            <person name="Dougan E. K."/>
            <person name="Chan C."/>
            <person name="Rhodes N."/>
            <person name="Thang M."/>
        </authorList>
    </citation>
    <scope>NUCLEOTIDE SEQUENCE</scope>
</reference>
<dbReference type="PROSITE" id="PS50850">
    <property type="entry name" value="MFS"/>
    <property type="match status" value="1"/>
</dbReference>
<dbReference type="Proteomes" id="UP001152797">
    <property type="component" value="Unassembled WGS sequence"/>
</dbReference>